<dbReference type="InterPro" id="IPR051464">
    <property type="entry name" value="Peptidase_M42_aminopept"/>
</dbReference>
<dbReference type="Pfam" id="PF05343">
    <property type="entry name" value="Peptidase_M42"/>
    <property type="match status" value="1"/>
</dbReference>
<dbReference type="SUPFAM" id="SSF53187">
    <property type="entry name" value="Zn-dependent exopeptidases"/>
    <property type="match status" value="1"/>
</dbReference>
<dbReference type="Gene3D" id="3.40.630.10">
    <property type="entry name" value="Zn peptidases"/>
    <property type="match status" value="1"/>
</dbReference>
<dbReference type="EC" id="3.4.11.-" evidence="9"/>
<dbReference type="EMBL" id="CACRSL010000003">
    <property type="protein sequence ID" value="VYS74181.1"/>
    <property type="molecule type" value="Genomic_DNA"/>
</dbReference>
<dbReference type="CDD" id="cd05657">
    <property type="entry name" value="M42_glucanase_like"/>
    <property type="match status" value="1"/>
</dbReference>
<dbReference type="PANTHER" id="PTHR32481">
    <property type="entry name" value="AMINOPEPTIDASE"/>
    <property type="match status" value="1"/>
</dbReference>
<feature type="active site" description="Proton acceptor" evidence="7">
    <location>
        <position position="218"/>
    </location>
</feature>
<evidence type="ECO:0000256" key="8">
    <source>
        <dbReference type="PIRSR" id="PIRSR001123-2"/>
    </source>
</evidence>
<dbReference type="GO" id="GO:0004177">
    <property type="term" value="F:aminopeptidase activity"/>
    <property type="evidence" value="ECO:0007669"/>
    <property type="project" value="UniProtKB-UniRule"/>
</dbReference>
<keyword evidence="2 9" id="KW-0031">Aminopeptidase</keyword>
<name>A0A6N2R239_9FIRM</name>
<gene>
    <name evidence="9" type="primary">ypdE</name>
    <name evidence="9" type="ORF">AULFYP135_00123</name>
</gene>
<dbReference type="GO" id="GO:0006508">
    <property type="term" value="P:proteolysis"/>
    <property type="evidence" value="ECO:0007669"/>
    <property type="project" value="UniProtKB-KW"/>
</dbReference>
<evidence type="ECO:0000256" key="3">
    <source>
        <dbReference type="ARBA" id="ARBA00022670"/>
    </source>
</evidence>
<organism evidence="9">
    <name type="scientific">uncultured Anaerotruncus sp</name>
    <dbReference type="NCBI Taxonomy" id="905011"/>
    <lineage>
        <taxon>Bacteria</taxon>
        <taxon>Bacillati</taxon>
        <taxon>Bacillota</taxon>
        <taxon>Clostridia</taxon>
        <taxon>Eubacteriales</taxon>
        <taxon>Oscillospiraceae</taxon>
        <taxon>Anaerotruncus</taxon>
        <taxon>environmental samples</taxon>
    </lineage>
</organism>
<keyword evidence="4 8" id="KW-0479">Metal-binding</keyword>
<dbReference type="InterPro" id="IPR008007">
    <property type="entry name" value="Peptidase_M42"/>
</dbReference>
<feature type="binding site" evidence="8">
    <location>
        <position position="184"/>
    </location>
    <ligand>
        <name>Zn(2+)</name>
        <dbReference type="ChEBI" id="CHEBI:29105"/>
        <label>1</label>
    </ligand>
</feature>
<keyword evidence="3" id="KW-0645">Protease</keyword>
<evidence type="ECO:0000256" key="2">
    <source>
        <dbReference type="ARBA" id="ARBA00022438"/>
    </source>
</evidence>
<evidence type="ECO:0000256" key="1">
    <source>
        <dbReference type="ARBA" id="ARBA00006272"/>
    </source>
</evidence>
<reference evidence="9" key="1">
    <citation type="submission" date="2019-11" db="EMBL/GenBank/DDBJ databases">
        <authorList>
            <person name="Feng L."/>
        </authorList>
    </citation>
    <scope>NUCLEOTIDE SEQUENCE</scope>
    <source>
        <strain evidence="9">AundefinedLFYP135</strain>
    </source>
</reference>
<protein>
    <submittedName>
        <fullName evidence="9">Aminopeptidase YpdE</fullName>
        <ecNumber evidence="9">3.4.11.-</ecNumber>
    </submittedName>
</protein>
<dbReference type="PIRSF" id="PIRSF001123">
    <property type="entry name" value="PepA_GA"/>
    <property type="match status" value="1"/>
</dbReference>
<dbReference type="AlphaFoldDB" id="A0A6N2R239"/>
<sequence>MNTTDYILEQLQNLISIDSPSGFTHKAAQYVMEELTRLGYQPQQTAKGGVLCALGGKEGEGLLMSAHIDTLGAMVAEVKENGRLRLSPVGGMQANNGEAETCRIYTRGGKIYDGTLQLINPSVHVNEDYKTIQRTFDTTEVVIDEKTKSKAETKALGIENGDFVCFDPRFIRTASGYIKSRFLDDKLSVAILLGYAKSLREENLTPARPTYLHITVFEEVGHGGSASIPAGVTEMLCVDMGCVGDGLECDETMVSICVKDKNGPSNYEMTSRLIALAKEKGIPYAADVYPFYGSDADSALAAGHDLRHALIGAGVYVSHGYERTHLEGVQATYDLIRAYTL</sequence>
<dbReference type="SUPFAM" id="SSF101821">
    <property type="entry name" value="Aminopeptidase/glucanase lid domain"/>
    <property type="match status" value="1"/>
</dbReference>
<evidence type="ECO:0000256" key="5">
    <source>
        <dbReference type="ARBA" id="ARBA00022801"/>
    </source>
</evidence>
<dbReference type="InterPro" id="IPR023367">
    <property type="entry name" value="Peptidase_M42_dom2"/>
</dbReference>
<accession>A0A6N2R239</accession>
<feature type="binding site" evidence="8">
    <location>
        <position position="239"/>
    </location>
    <ligand>
        <name>Zn(2+)</name>
        <dbReference type="ChEBI" id="CHEBI:29105"/>
        <label>1</label>
    </ligand>
</feature>
<evidence type="ECO:0000256" key="6">
    <source>
        <dbReference type="PIRNR" id="PIRNR001123"/>
    </source>
</evidence>
<feature type="binding site" evidence="8">
    <location>
        <position position="184"/>
    </location>
    <ligand>
        <name>Zn(2+)</name>
        <dbReference type="ChEBI" id="CHEBI:29105"/>
        <label>2</label>
    </ligand>
</feature>
<comment type="similarity">
    <text evidence="1 6">Belongs to the peptidase M42 family.</text>
</comment>
<comment type="cofactor">
    <cofactor evidence="8">
        <name>a divalent metal cation</name>
        <dbReference type="ChEBI" id="CHEBI:60240"/>
    </cofactor>
    <text evidence="8">Binds 2 divalent metal cations per subunit.</text>
</comment>
<evidence type="ECO:0000256" key="4">
    <source>
        <dbReference type="ARBA" id="ARBA00022723"/>
    </source>
</evidence>
<dbReference type="PANTHER" id="PTHR32481:SF7">
    <property type="entry name" value="AMINOPEPTIDASE YHFE-RELATED"/>
    <property type="match status" value="1"/>
</dbReference>
<evidence type="ECO:0000313" key="9">
    <source>
        <dbReference type="EMBL" id="VYS74181.1"/>
    </source>
</evidence>
<dbReference type="Gene3D" id="2.40.30.40">
    <property type="entry name" value="Peptidase M42, domain 2"/>
    <property type="match status" value="1"/>
</dbReference>
<feature type="binding site" evidence="8">
    <location>
        <position position="219"/>
    </location>
    <ligand>
        <name>Zn(2+)</name>
        <dbReference type="ChEBI" id="CHEBI:29105"/>
        <label>2</label>
    </ligand>
</feature>
<evidence type="ECO:0000256" key="7">
    <source>
        <dbReference type="PIRSR" id="PIRSR001123-1"/>
    </source>
</evidence>
<feature type="binding site" evidence="8">
    <location>
        <position position="67"/>
    </location>
    <ligand>
        <name>Zn(2+)</name>
        <dbReference type="ChEBI" id="CHEBI:29105"/>
        <label>1</label>
    </ligand>
</feature>
<proteinExistence type="inferred from homology"/>
<dbReference type="GO" id="GO:0046872">
    <property type="term" value="F:metal ion binding"/>
    <property type="evidence" value="ECO:0007669"/>
    <property type="project" value="UniProtKB-UniRule"/>
</dbReference>
<keyword evidence="5 9" id="KW-0378">Hydrolase</keyword>